<proteinExistence type="predicted"/>
<evidence type="ECO:0000256" key="1">
    <source>
        <dbReference type="SAM" id="MobiDB-lite"/>
    </source>
</evidence>
<protein>
    <submittedName>
        <fullName evidence="3">Ovule protein</fullName>
    </submittedName>
</protein>
<reference evidence="3" key="3">
    <citation type="submission" date="2016-06" db="UniProtKB">
        <authorList>
            <consortium name="WormBaseParasite"/>
        </authorList>
    </citation>
    <scope>IDENTIFICATION</scope>
</reference>
<organism evidence="2 3">
    <name type="scientific">Globodera pallida</name>
    <name type="common">Potato cyst nematode worm</name>
    <name type="synonym">Heterodera pallida</name>
    <dbReference type="NCBI Taxonomy" id="36090"/>
    <lineage>
        <taxon>Eukaryota</taxon>
        <taxon>Metazoa</taxon>
        <taxon>Ecdysozoa</taxon>
        <taxon>Nematoda</taxon>
        <taxon>Chromadorea</taxon>
        <taxon>Rhabditida</taxon>
        <taxon>Tylenchina</taxon>
        <taxon>Tylenchomorpha</taxon>
        <taxon>Tylenchoidea</taxon>
        <taxon>Heteroderidae</taxon>
        <taxon>Heteroderinae</taxon>
        <taxon>Globodera</taxon>
    </lineage>
</organism>
<evidence type="ECO:0000313" key="2">
    <source>
        <dbReference type="Proteomes" id="UP000050741"/>
    </source>
</evidence>
<evidence type="ECO:0000313" key="3">
    <source>
        <dbReference type="WBParaSite" id="GPLIN_001273300"/>
    </source>
</evidence>
<dbReference type="AlphaFoldDB" id="A0A183CIM7"/>
<reference evidence="2" key="1">
    <citation type="submission" date="2013-12" db="EMBL/GenBank/DDBJ databases">
        <authorList>
            <person name="Aslett M."/>
        </authorList>
    </citation>
    <scope>NUCLEOTIDE SEQUENCE [LARGE SCALE GENOMIC DNA]</scope>
    <source>
        <strain evidence="2">Lindley</strain>
    </source>
</reference>
<sequence>MRRSKRKKKQRKREKGRGSNSPVYFNMDFPHLVPLISHHPTNGDQTRQLRITRFLKIGPLEAKMNKI</sequence>
<keyword evidence="2" id="KW-1185">Reference proteome</keyword>
<reference evidence="2" key="2">
    <citation type="submission" date="2014-05" db="EMBL/GenBank/DDBJ databases">
        <title>The genome and life-stage specific transcriptomes of Globodera pallida elucidate key aspects of plant parasitism by a cyst nematode.</title>
        <authorList>
            <person name="Cotton J.A."/>
            <person name="Lilley C.J."/>
            <person name="Jones L.M."/>
            <person name="Kikuchi T."/>
            <person name="Reid A.J."/>
            <person name="Thorpe P."/>
            <person name="Tsai I.J."/>
            <person name="Beasley H."/>
            <person name="Blok V."/>
            <person name="Cock P.J.A."/>
            <person name="Van den Akker S.E."/>
            <person name="Holroyd N."/>
            <person name="Hunt M."/>
            <person name="Mantelin S."/>
            <person name="Naghra H."/>
            <person name="Pain A."/>
            <person name="Palomares-Rius J.E."/>
            <person name="Zarowiecki M."/>
            <person name="Berriman M."/>
            <person name="Jones J.T."/>
            <person name="Urwin P.E."/>
        </authorList>
    </citation>
    <scope>NUCLEOTIDE SEQUENCE [LARGE SCALE GENOMIC DNA]</scope>
    <source>
        <strain evidence="2">Lindley</strain>
    </source>
</reference>
<dbReference type="Proteomes" id="UP000050741">
    <property type="component" value="Unassembled WGS sequence"/>
</dbReference>
<accession>A0A183CIM7</accession>
<feature type="region of interest" description="Disordered" evidence="1">
    <location>
        <begin position="1"/>
        <end position="25"/>
    </location>
</feature>
<name>A0A183CIM7_GLOPA</name>
<dbReference type="WBParaSite" id="GPLIN_001273300">
    <property type="protein sequence ID" value="GPLIN_001273300"/>
    <property type="gene ID" value="GPLIN_001273300"/>
</dbReference>
<feature type="compositionally biased region" description="Basic residues" evidence="1">
    <location>
        <begin position="1"/>
        <end position="15"/>
    </location>
</feature>